<dbReference type="FunCoup" id="F0ZKU8">
    <property type="interactions" value="936"/>
</dbReference>
<dbReference type="PANTHER" id="PTHR38079:SF1">
    <property type="entry name" value="TRANSMEMBRANE PROTEIN"/>
    <property type="match status" value="1"/>
</dbReference>
<dbReference type="AlphaFoldDB" id="F0ZKU8"/>
<dbReference type="Proteomes" id="UP000001064">
    <property type="component" value="Unassembled WGS sequence"/>
</dbReference>
<dbReference type="EMBL" id="GL871060">
    <property type="protein sequence ID" value="EGC35423.1"/>
    <property type="molecule type" value="Genomic_DNA"/>
</dbReference>
<dbReference type="VEuPathDB" id="AmoebaDB:DICPUDRAFT_92032"/>
<keyword evidence="1" id="KW-0472">Membrane</keyword>
<proteinExistence type="predicted"/>
<protein>
    <recommendedName>
        <fullName evidence="4">MARVEL domain-containing protein</fullName>
    </recommendedName>
</protein>
<dbReference type="GeneID" id="10501453"/>
<dbReference type="KEGG" id="dpp:DICPUDRAFT_92032"/>
<feature type="transmembrane region" description="Helical" evidence="1">
    <location>
        <begin position="94"/>
        <end position="115"/>
    </location>
</feature>
<feature type="transmembrane region" description="Helical" evidence="1">
    <location>
        <begin position="71"/>
        <end position="89"/>
    </location>
</feature>
<dbReference type="InParanoid" id="F0ZKU8"/>
<keyword evidence="1" id="KW-1133">Transmembrane helix</keyword>
<gene>
    <name evidence="2" type="ORF">DICPUDRAFT_92032</name>
</gene>
<reference evidence="3" key="1">
    <citation type="journal article" date="2011" name="Genome Biol.">
        <title>Comparative genomics of the social amoebae Dictyostelium discoideum and Dictyostelium purpureum.</title>
        <authorList>
            <consortium name="US DOE Joint Genome Institute (JGI-PGF)"/>
            <person name="Sucgang R."/>
            <person name="Kuo A."/>
            <person name="Tian X."/>
            <person name="Salerno W."/>
            <person name="Parikh A."/>
            <person name="Feasley C.L."/>
            <person name="Dalin E."/>
            <person name="Tu H."/>
            <person name="Huang E."/>
            <person name="Barry K."/>
            <person name="Lindquist E."/>
            <person name="Shapiro H."/>
            <person name="Bruce D."/>
            <person name="Schmutz J."/>
            <person name="Salamov A."/>
            <person name="Fey P."/>
            <person name="Gaudet P."/>
            <person name="Anjard C."/>
            <person name="Babu M.M."/>
            <person name="Basu S."/>
            <person name="Bushmanova Y."/>
            <person name="van der Wel H."/>
            <person name="Katoh-Kurasawa M."/>
            <person name="Dinh C."/>
            <person name="Coutinho P.M."/>
            <person name="Saito T."/>
            <person name="Elias M."/>
            <person name="Schaap P."/>
            <person name="Kay R.R."/>
            <person name="Henrissat B."/>
            <person name="Eichinger L."/>
            <person name="Rivero F."/>
            <person name="Putnam N.H."/>
            <person name="West C.M."/>
            <person name="Loomis W.F."/>
            <person name="Chisholm R.L."/>
            <person name="Shaulsky G."/>
            <person name="Strassmann J.E."/>
            <person name="Queller D.C."/>
            <person name="Kuspa A."/>
            <person name="Grigoriev I.V."/>
        </authorList>
    </citation>
    <scope>NUCLEOTIDE SEQUENCE [LARGE SCALE GENOMIC DNA]</scope>
    <source>
        <strain evidence="3">QSDP1</strain>
    </source>
</reference>
<keyword evidence="3" id="KW-1185">Reference proteome</keyword>
<accession>F0ZKU8</accession>
<evidence type="ECO:0000256" key="1">
    <source>
        <dbReference type="SAM" id="Phobius"/>
    </source>
</evidence>
<dbReference type="RefSeq" id="XP_003288036.1">
    <property type="nucleotide sequence ID" value="XM_003287988.1"/>
</dbReference>
<evidence type="ECO:0000313" key="3">
    <source>
        <dbReference type="Proteomes" id="UP000001064"/>
    </source>
</evidence>
<organism evidence="2 3">
    <name type="scientific">Dictyostelium purpureum</name>
    <name type="common">Slime mold</name>
    <dbReference type="NCBI Taxonomy" id="5786"/>
    <lineage>
        <taxon>Eukaryota</taxon>
        <taxon>Amoebozoa</taxon>
        <taxon>Evosea</taxon>
        <taxon>Eumycetozoa</taxon>
        <taxon>Dictyostelia</taxon>
        <taxon>Dictyosteliales</taxon>
        <taxon>Dictyosteliaceae</taxon>
        <taxon>Dictyostelium</taxon>
    </lineage>
</organism>
<feature type="transmembrane region" description="Helical" evidence="1">
    <location>
        <begin position="148"/>
        <end position="171"/>
    </location>
</feature>
<dbReference type="PANTHER" id="PTHR38079">
    <property type="entry name" value="TRANSMEMBRANE PROTEIN"/>
    <property type="match status" value="1"/>
</dbReference>
<evidence type="ECO:0000313" key="2">
    <source>
        <dbReference type="EMBL" id="EGC35423.1"/>
    </source>
</evidence>
<sequence length="185" mass="21060">MGTVLIFVLQIVSLSFTIITLGLSFWQINDEYTNIDKKLCDMDGVVTPFRATFKTGEIQCTWSVSRNAVRILYLLLFVALSVLLFVSIFRKSKVFFYMVISLILADCALGGYSFVYDAISSRAGNHYCHNNIVIFNDKTPHKCYSHSFYATTSMGILTVVMMFVVFVMSLIKRSRLMSSPYTQQK</sequence>
<keyword evidence="1" id="KW-0812">Transmembrane</keyword>
<feature type="transmembrane region" description="Helical" evidence="1">
    <location>
        <begin position="7"/>
        <end position="28"/>
    </location>
</feature>
<name>F0ZKU8_DICPU</name>
<evidence type="ECO:0008006" key="4">
    <source>
        <dbReference type="Google" id="ProtNLM"/>
    </source>
</evidence>